<evidence type="ECO:0000313" key="5">
    <source>
        <dbReference type="Proteomes" id="UP000887013"/>
    </source>
</evidence>
<dbReference type="Pfam" id="PF13898">
    <property type="entry name" value="MINDY-3_4_CD"/>
    <property type="match status" value="1"/>
</dbReference>
<evidence type="ECO:0000259" key="3">
    <source>
        <dbReference type="SMART" id="SM01174"/>
    </source>
</evidence>
<keyword evidence="2" id="KW-0645">Protease</keyword>
<evidence type="ECO:0000256" key="1">
    <source>
        <dbReference type="ARBA" id="ARBA00011074"/>
    </source>
</evidence>
<reference evidence="4" key="1">
    <citation type="submission" date="2020-08" db="EMBL/GenBank/DDBJ databases">
        <title>Multicomponent nature underlies the extraordinary mechanical properties of spider dragline silk.</title>
        <authorList>
            <person name="Kono N."/>
            <person name="Nakamura H."/>
            <person name="Mori M."/>
            <person name="Yoshida Y."/>
            <person name="Ohtoshi R."/>
            <person name="Malay A.D."/>
            <person name="Moran D.A.P."/>
            <person name="Tomita M."/>
            <person name="Numata K."/>
            <person name="Arakawa K."/>
        </authorList>
    </citation>
    <scope>NUCLEOTIDE SEQUENCE</scope>
</reference>
<accession>A0A8X6QQB9</accession>
<evidence type="ECO:0000313" key="4">
    <source>
        <dbReference type="EMBL" id="GFU31110.1"/>
    </source>
</evidence>
<dbReference type="GO" id="GO:1990380">
    <property type="term" value="F:K48-linked deubiquitinase activity"/>
    <property type="evidence" value="ECO:0007669"/>
    <property type="project" value="UniProtKB-UniRule"/>
</dbReference>
<dbReference type="Proteomes" id="UP000887013">
    <property type="component" value="Unassembled WGS sequence"/>
</dbReference>
<keyword evidence="2 4" id="KW-0378">Hydrolase</keyword>
<sequence>MEETCASNVAFNMQFKEMNGSTISCDILSSFMAEERPITIDEACALRLLLFGNTLNSFGVAWTEQSFHFRCVPPYGFIQKRAGPCGVLAAVQAFVLYELLFGVSCIDAKLGIAKLKSREKREALARALTYILWQAGDDERAVVALKNNDIVLDLSSATTVLELDGIIEYLQLKFFECKSCLLEYFYNYIPEVCIKYLKIKLVFAYHFL</sequence>
<keyword evidence="2" id="KW-0833">Ubl conjugation pathway</keyword>
<dbReference type="GO" id="GO:0071108">
    <property type="term" value="P:protein K48-linked deubiquitination"/>
    <property type="evidence" value="ECO:0007669"/>
    <property type="project" value="InterPro"/>
</dbReference>
<gene>
    <name evidence="4" type="primary">mindy4</name>
    <name evidence="4" type="ORF">NPIL_259711</name>
</gene>
<dbReference type="AlphaFoldDB" id="A0A8X6QQB9"/>
<dbReference type="InterPro" id="IPR025257">
    <property type="entry name" value="MINDY-3/4_CD"/>
</dbReference>
<dbReference type="SMART" id="SM01174">
    <property type="entry name" value="DUF4205"/>
    <property type="match status" value="1"/>
</dbReference>
<feature type="domain" description="Deubiquitinating enzyme MINDY-3/4 conserved" evidence="3">
    <location>
        <begin position="47"/>
        <end position="198"/>
    </location>
</feature>
<organism evidence="4 5">
    <name type="scientific">Nephila pilipes</name>
    <name type="common">Giant wood spider</name>
    <name type="synonym">Nephila maculata</name>
    <dbReference type="NCBI Taxonomy" id="299642"/>
    <lineage>
        <taxon>Eukaryota</taxon>
        <taxon>Metazoa</taxon>
        <taxon>Ecdysozoa</taxon>
        <taxon>Arthropoda</taxon>
        <taxon>Chelicerata</taxon>
        <taxon>Arachnida</taxon>
        <taxon>Araneae</taxon>
        <taxon>Araneomorphae</taxon>
        <taxon>Entelegynae</taxon>
        <taxon>Araneoidea</taxon>
        <taxon>Nephilidae</taxon>
        <taxon>Nephila</taxon>
    </lineage>
</organism>
<dbReference type="OrthoDB" id="6431771at2759"/>
<protein>
    <recommendedName>
        <fullName evidence="2">Ubiquitin carboxyl-terminal hydrolase MINDY</fullName>
        <ecNumber evidence="2">3.4.19.12</ecNumber>
    </recommendedName>
</protein>
<comment type="caution">
    <text evidence="4">The sequence shown here is derived from an EMBL/GenBank/DDBJ whole genome shotgun (WGS) entry which is preliminary data.</text>
</comment>
<dbReference type="InterPro" id="IPR039785">
    <property type="entry name" value="MINY3/4"/>
</dbReference>
<name>A0A8X6QQB9_NEPPI</name>
<comment type="catalytic activity">
    <reaction evidence="2">
        <text>Thiol-dependent hydrolysis of ester, thioester, amide, peptide and isopeptide bonds formed by the C-terminal Gly of ubiquitin (a 76-residue protein attached to proteins as an intracellular targeting signal).</text>
        <dbReference type="EC" id="3.4.19.12"/>
    </reaction>
</comment>
<dbReference type="PANTHER" id="PTHR12473:SF8">
    <property type="entry name" value="UBIQUITIN CARBOXYL-TERMINAL HYDROLASE MINDY-4-RELATED"/>
    <property type="match status" value="1"/>
</dbReference>
<dbReference type="GO" id="GO:0004843">
    <property type="term" value="F:cysteine-type deubiquitinase activity"/>
    <property type="evidence" value="ECO:0007669"/>
    <property type="project" value="UniProtKB-UniRule"/>
</dbReference>
<proteinExistence type="inferred from homology"/>
<keyword evidence="2" id="KW-0788">Thiol protease</keyword>
<keyword evidence="5" id="KW-1185">Reference proteome</keyword>
<dbReference type="PANTHER" id="PTHR12473">
    <property type="entry name" value="UBIQUITIN CARBOXYL-TERMINAL HYDROLASE MINDY-4-RELATED"/>
    <property type="match status" value="1"/>
</dbReference>
<comment type="similarity">
    <text evidence="1 2">Belongs to the MINDY deubiquitinase family. FAM188 subfamily.</text>
</comment>
<dbReference type="EMBL" id="BMAW01033625">
    <property type="protein sequence ID" value="GFU31110.1"/>
    <property type="molecule type" value="Genomic_DNA"/>
</dbReference>
<evidence type="ECO:0000256" key="2">
    <source>
        <dbReference type="RuleBase" id="RU367088"/>
    </source>
</evidence>
<dbReference type="EC" id="3.4.19.12" evidence="2"/>
<dbReference type="GO" id="GO:0006508">
    <property type="term" value="P:proteolysis"/>
    <property type="evidence" value="ECO:0007669"/>
    <property type="project" value="UniProtKB-KW"/>
</dbReference>
<comment type="function">
    <text evidence="2">Hydrolase that can remove 'Lys-48'-linked conjugated ubiquitin from proteins.</text>
</comment>